<feature type="transmembrane region" description="Helical" evidence="1">
    <location>
        <begin position="407"/>
        <end position="427"/>
    </location>
</feature>
<name>A0AA47B4F2_9LACO</name>
<feature type="transmembrane region" description="Helical" evidence="1">
    <location>
        <begin position="345"/>
        <end position="363"/>
    </location>
</feature>
<feature type="transmembrane region" description="Helical" evidence="1">
    <location>
        <begin position="287"/>
        <end position="308"/>
    </location>
</feature>
<dbReference type="Proteomes" id="UP001164557">
    <property type="component" value="Chromosome"/>
</dbReference>
<accession>A0AA47B4F2</accession>
<protein>
    <recommendedName>
        <fullName evidence="4">MFS transporter</fullName>
    </recommendedName>
</protein>
<evidence type="ECO:0000313" key="2">
    <source>
        <dbReference type="EMBL" id="UZX29953.1"/>
    </source>
</evidence>
<sequence length="464" mass="51954">MALLAVVNCQNELSKFYLVKKQIFDLRICILKKTVLRKENGLLCYFWCQKNCYMVRFSLQQTKGVAKLNNNNFLSRNQILLPLINFLTNFSSILVGIGGSLIIREYSDNIVINGLISSISSLALIVSVLFIGSKLDNTDKRRMLIWMYILLSLFLLLPFTFPQKYFVPLYIMVDLCITMFSLVEGLSFTGNLKSLLTDNALEPTINHNSIAGLIGNIASVAAMAVLIFTTRNYLSFLLVASGGFFINIFLSNALHQNHFTKNQNSFKTLTHLVTVWHKIAANKGLRASVIIAIFTSALQAVFNGLMIYFWKAIDPNYSHVYWLLVAVISGLFLGAILIRFDNTFWLLSALVFITTLALGIFFLNQTIVTMTVITVLIYGETLPIANWCNKTRIKRTGKEVQSSQSSFLQLGSALLNIFFTVGISAIANACHQPALTLLAAGIALLLVFSLLGNNVQRYRQEMIN</sequence>
<keyword evidence="1" id="KW-0472">Membrane</keyword>
<feature type="transmembrane region" description="Helical" evidence="1">
    <location>
        <begin position="143"/>
        <end position="161"/>
    </location>
</feature>
<dbReference type="AlphaFoldDB" id="A0AA47B4F2"/>
<feature type="transmembrane region" description="Helical" evidence="1">
    <location>
        <begin position="320"/>
        <end position="338"/>
    </location>
</feature>
<keyword evidence="1" id="KW-0812">Transmembrane</keyword>
<dbReference type="InterPro" id="IPR036259">
    <property type="entry name" value="MFS_trans_sf"/>
</dbReference>
<gene>
    <name evidence="2" type="ORF">LDX53_01570</name>
</gene>
<feature type="transmembrane region" description="Helical" evidence="1">
    <location>
        <begin position="210"/>
        <end position="228"/>
    </location>
</feature>
<feature type="transmembrane region" description="Helical" evidence="1">
    <location>
        <begin position="369"/>
        <end position="387"/>
    </location>
</feature>
<proteinExistence type="predicted"/>
<dbReference type="SUPFAM" id="SSF103473">
    <property type="entry name" value="MFS general substrate transporter"/>
    <property type="match status" value="1"/>
</dbReference>
<feature type="transmembrane region" description="Helical" evidence="1">
    <location>
        <begin position="110"/>
        <end position="131"/>
    </location>
</feature>
<evidence type="ECO:0000313" key="3">
    <source>
        <dbReference type="Proteomes" id="UP001164557"/>
    </source>
</evidence>
<dbReference type="Gene3D" id="1.20.1250.20">
    <property type="entry name" value="MFS general substrate transporter like domains"/>
    <property type="match status" value="1"/>
</dbReference>
<keyword evidence="3" id="KW-1185">Reference proteome</keyword>
<feature type="transmembrane region" description="Helical" evidence="1">
    <location>
        <begin position="234"/>
        <end position="254"/>
    </location>
</feature>
<dbReference type="EMBL" id="CP084389">
    <property type="protein sequence ID" value="UZX29953.1"/>
    <property type="molecule type" value="Genomic_DNA"/>
</dbReference>
<keyword evidence="1" id="KW-1133">Transmembrane helix</keyword>
<evidence type="ECO:0000256" key="1">
    <source>
        <dbReference type="SAM" id="Phobius"/>
    </source>
</evidence>
<feature type="transmembrane region" description="Helical" evidence="1">
    <location>
        <begin position="79"/>
        <end position="104"/>
    </location>
</feature>
<evidence type="ECO:0008006" key="4">
    <source>
        <dbReference type="Google" id="ProtNLM"/>
    </source>
</evidence>
<feature type="transmembrane region" description="Helical" evidence="1">
    <location>
        <begin position="433"/>
        <end position="452"/>
    </location>
</feature>
<dbReference type="RefSeq" id="WP_046326705.1">
    <property type="nucleotide sequence ID" value="NZ_CP084389.1"/>
</dbReference>
<reference evidence="2" key="1">
    <citation type="submission" date="2021-09" db="EMBL/GenBank/DDBJ databases">
        <title>Lactobacillus species from Apis mellifera, Switzerland.</title>
        <authorList>
            <person name="Pfister J."/>
            <person name="Brown A."/>
            <person name="Neumann P."/>
            <person name="Collaud A."/>
            <person name="Retschnig G."/>
            <person name="Perreten V."/>
        </authorList>
    </citation>
    <scope>NUCLEOTIDE SEQUENCE</scope>
    <source>
        <strain evidence="2">IBH002</strain>
    </source>
</reference>
<organism evidence="2 3">
    <name type="scientific">Lactobacillus helsingborgensis</name>
    <dbReference type="NCBI Taxonomy" id="1218494"/>
    <lineage>
        <taxon>Bacteria</taxon>
        <taxon>Bacillati</taxon>
        <taxon>Bacillota</taxon>
        <taxon>Bacilli</taxon>
        <taxon>Lactobacillales</taxon>
        <taxon>Lactobacillaceae</taxon>
        <taxon>Lactobacillus</taxon>
    </lineage>
</organism>
<feature type="transmembrane region" description="Helical" evidence="1">
    <location>
        <begin position="167"/>
        <end position="189"/>
    </location>
</feature>